<name>A0AAD6V5M6_9AGAR</name>
<accession>A0AAD6V5M6</accession>
<dbReference type="Proteomes" id="UP001219525">
    <property type="component" value="Unassembled WGS sequence"/>
</dbReference>
<comment type="caution">
    <text evidence="2">The sequence shown here is derived from an EMBL/GenBank/DDBJ whole genome shotgun (WGS) entry which is preliminary data.</text>
</comment>
<sequence length="421" mass="47016">MRGNTLLTHQQKTVRYWVGEHEDEMVCLTLSNEPGSVLASDWGRVYLFGLPRVPKVTMDISDSRQETRVVSQLSLADFHHVCRCEGHHCSFRLPPGEYVVLGSIVQEPQTPDAPVVALMDCGFLGRVRSQGWNADRGDDFPRKAGVVMGNGWTRFSLTDLTADGRVKSPRCRCDLYLEDDSAKANAHAWLAQANHVLSVLGVTQNLGSYALVDEIICYIYLELAPEAHLMYWALDPGGTERLPANAAAALGLPTLEFYAKVMGVGWQAYHYNALMHFHRAKGFDPCSQEVARHMEYPLLLAAPPVCTVVDGVFFCVGLAAHIQRLSVDQGDDDMTLVDFEGSTNAAREATTYGSMGKGGLLPWIICWLHTCCHRGPAGRCQVPPRFGFDFKRRRSVFTWDFDYCRVRSEFVGYIVVYVRTL</sequence>
<proteinExistence type="predicted"/>
<protein>
    <submittedName>
        <fullName evidence="2">Uncharacterized protein</fullName>
    </submittedName>
</protein>
<reference evidence="2" key="1">
    <citation type="submission" date="2023-03" db="EMBL/GenBank/DDBJ databases">
        <title>Massive genome expansion in bonnet fungi (Mycena s.s.) driven by repeated elements and novel gene families across ecological guilds.</title>
        <authorList>
            <consortium name="Lawrence Berkeley National Laboratory"/>
            <person name="Harder C.B."/>
            <person name="Miyauchi S."/>
            <person name="Viragh M."/>
            <person name="Kuo A."/>
            <person name="Thoen E."/>
            <person name="Andreopoulos B."/>
            <person name="Lu D."/>
            <person name="Skrede I."/>
            <person name="Drula E."/>
            <person name="Henrissat B."/>
            <person name="Morin E."/>
            <person name="Kohler A."/>
            <person name="Barry K."/>
            <person name="LaButti K."/>
            <person name="Morin E."/>
            <person name="Salamov A."/>
            <person name="Lipzen A."/>
            <person name="Mereny Z."/>
            <person name="Hegedus B."/>
            <person name="Baldrian P."/>
            <person name="Stursova M."/>
            <person name="Weitz H."/>
            <person name="Taylor A."/>
            <person name="Grigoriev I.V."/>
            <person name="Nagy L.G."/>
            <person name="Martin F."/>
            <person name="Kauserud H."/>
        </authorList>
    </citation>
    <scope>NUCLEOTIDE SEQUENCE</scope>
    <source>
        <strain evidence="2">9144</strain>
    </source>
</reference>
<gene>
    <name evidence="2" type="ORF">GGX14DRAFT_465461</name>
    <name evidence="1" type="ORF">GGX14DRAFT_465508</name>
</gene>
<keyword evidence="3" id="KW-1185">Reference proteome</keyword>
<dbReference type="EMBL" id="JARJCW010000060">
    <property type="protein sequence ID" value="KAJ7201033.1"/>
    <property type="molecule type" value="Genomic_DNA"/>
</dbReference>
<evidence type="ECO:0000313" key="2">
    <source>
        <dbReference type="EMBL" id="KAJ7201435.1"/>
    </source>
</evidence>
<dbReference type="EMBL" id="JARJCW010000059">
    <property type="protein sequence ID" value="KAJ7201435.1"/>
    <property type="molecule type" value="Genomic_DNA"/>
</dbReference>
<dbReference type="AlphaFoldDB" id="A0AAD6V5M6"/>
<evidence type="ECO:0000313" key="1">
    <source>
        <dbReference type="EMBL" id="KAJ7201033.1"/>
    </source>
</evidence>
<organism evidence="2 3">
    <name type="scientific">Mycena pura</name>
    <dbReference type="NCBI Taxonomy" id="153505"/>
    <lineage>
        <taxon>Eukaryota</taxon>
        <taxon>Fungi</taxon>
        <taxon>Dikarya</taxon>
        <taxon>Basidiomycota</taxon>
        <taxon>Agaricomycotina</taxon>
        <taxon>Agaricomycetes</taxon>
        <taxon>Agaricomycetidae</taxon>
        <taxon>Agaricales</taxon>
        <taxon>Marasmiineae</taxon>
        <taxon>Mycenaceae</taxon>
        <taxon>Mycena</taxon>
    </lineage>
</organism>
<evidence type="ECO:0000313" key="3">
    <source>
        <dbReference type="Proteomes" id="UP001219525"/>
    </source>
</evidence>